<keyword evidence="1" id="KW-1133">Transmembrane helix</keyword>
<feature type="transmembrane region" description="Helical" evidence="1">
    <location>
        <begin position="63"/>
        <end position="84"/>
    </location>
</feature>
<comment type="caution">
    <text evidence="2">The sequence shown here is derived from an EMBL/GenBank/DDBJ whole genome shotgun (WGS) entry which is preliminary data.</text>
</comment>
<keyword evidence="1" id="KW-0812">Transmembrane</keyword>
<reference evidence="2" key="1">
    <citation type="submission" date="2023-07" db="EMBL/GenBank/DDBJ databases">
        <title>Sorghum-associated microbial communities from plants grown in Nebraska, USA.</title>
        <authorList>
            <person name="Schachtman D."/>
        </authorList>
    </citation>
    <scope>NUCLEOTIDE SEQUENCE</scope>
    <source>
        <strain evidence="2">BE261</strain>
    </source>
</reference>
<organism evidence="2 3">
    <name type="scientific">Pseudarthrobacter oxydans</name>
    <name type="common">Arthrobacter oxydans</name>
    <dbReference type="NCBI Taxonomy" id="1671"/>
    <lineage>
        <taxon>Bacteria</taxon>
        <taxon>Bacillati</taxon>
        <taxon>Actinomycetota</taxon>
        <taxon>Actinomycetes</taxon>
        <taxon>Micrococcales</taxon>
        <taxon>Micrococcaceae</taxon>
        <taxon>Pseudarthrobacter</taxon>
    </lineage>
</organism>
<evidence type="ECO:0000256" key="1">
    <source>
        <dbReference type="SAM" id="Phobius"/>
    </source>
</evidence>
<keyword evidence="1" id="KW-0472">Membrane</keyword>
<protein>
    <submittedName>
        <fullName evidence="2">Uncharacterized protein</fullName>
    </submittedName>
</protein>
<accession>A0AAW8NC97</accession>
<dbReference type="EMBL" id="JAVDWN010000008">
    <property type="protein sequence ID" value="MDR7164529.1"/>
    <property type="molecule type" value="Genomic_DNA"/>
</dbReference>
<feature type="transmembrane region" description="Helical" evidence="1">
    <location>
        <begin position="119"/>
        <end position="137"/>
    </location>
</feature>
<dbReference type="AlphaFoldDB" id="A0AAW8NC97"/>
<evidence type="ECO:0000313" key="3">
    <source>
        <dbReference type="Proteomes" id="UP001262032"/>
    </source>
</evidence>
<dbReference type="RefSeq" id="WP_310112867.1">
    <property type="nucleotide sequence ID" value="NZ_JAVDTN010000009.1"/>
</dbReference>
<evidence type="ECO:0000313" key="2">
    <source>
        <dbReference type="EMBL" id="MDR7164529.1"/>
    </source>
</evidence>
<feature type="transmembrane region" description="Helical" evidence="1">
    <location>
        <begin position="29"/>
        <end position="57"/>
    </location>
</feature>
<proteinExistence type="predicted"/>
<name>A0AAW8NC97_PSEOX</name>
<dbReference type="GeneID" id="97423226"/>
<sequence>MSNSPSAPRSGFARMFLVTGLPTELKVSFWIWFVGGILGLLGGMLGMLASLVLFAAAPGAATLVLLLMLLAAAVGAAQIVLALAMKDGKRWARLGLTALTGATLVLAVANAMMGVGQGGNWATFVISLAATVLLWLPNSQAFFAAARSGNTSSE</sequence>
<feature type="transmembrane region" description="Helical" evidence="1">
    <location>
        <begin position="91"/>
        <end position="113"/>
    </location>
</feature>
<dbReference type="Proteomes" id="UP001262032">
    <property type="component" value="Unassembled WGS sequence"/>
</dbReference>
<gene>
    <name evidence="2" type="ORF">J2X12_002566</name>
</gene>